<dbReference type="SUPFAM" id="SSF111352">
    <property type="entry name" value="Ammonium transporter"/>
    <property type="match status" value="1"/>
</dbReference>
<evidence type="ECO:0000256" key="6">
    <source>
        <dbReference type="SAM" id="Phobius"/>
    </source>
</evidence>
<dbReference type="Gene3D" id="1.10.3430.10">
    <property type="entry name" value="Ammonium transporter AmtB like domains"/>
    <property type="match status" value="1"/>
</dbReference>
<dbReference type="PRINTS" id="PR00342">
    <property type="entry name" value="RHESUSRHD"/>
</dbReference>
<name>A0ABQ7FYH8_DUNSA</name>
<dbReference type="PANTHER" id="PTHR11730:SF60">
    <property type="entry name" value="RH50, ISOFORM D"/>
    <property type="match status" value="1"/>
</dbReference>
<keyword evidence="4 6" id="KW-1133">Transmembrane helix</keyword>
<dbReference type="Pfam" id="PF00909">
    <property type="entry name" value="Ammonium_transp"/>
    <property type="match status" value="1"/>
</dbReference>
<comment type="caution">
    <text evidence="8">The sequence shown here is derived from an EMBL/GenBank/DDBJ whole genome shotgun (WGS) entry which is preliminary data.</text>
</comment>
<dbReference type="InterPro" id="IPR002229">
    <property type="entry name" value="RhesusRHD"/>
</dbReference>
<reference evidence="8" key="1">
    <citation type="submission" date="2017-08" db="EMBL/GenBank/DDBJ databases">
        <authorList>
            <person name="Polle J.E."/>
            <person name="Barry K."/>
            <person name="Cushman J."/>
            <person name="Schmutz J."/>
            <person name="Tran D."/>
            <person name="Hathwaick L.T."/>
            <person name="Yim W.C."/>
            <person name="Jenkins J."/>
            <person name="Mckie-Krisberg Z.M."/>
            <person name="Prochnik S."/>
            <person name="Lindquist E."/>
            <person name="Dockter R.B."/>
            <person name="Adam C."/>
            <person name="Molina H."/>
            <person name="Bunkerborg J."/>
            <person name="Jin E."/>
            <person name="Buchheim M."/>
            <person name="Magnuson J."/>
        </authorList>
    </citation>
    <scope>NUCLEOTIDE SEQUENCE</scope>
    <source>
        <strain evidence="8">CCAP 19/18</strain>
    </source>
</reference>
<feature type="transmembrane region" description="Helical" evidence="6">
    <location>
        <begin position="87"/>
        <end position="105"/>
    </location>
</feature>
<protein>
    <submittedName>
        <fullName evidence="8">Ammonium transporter AmtB-like domain-containing protein</fullName>
    </submittedName>
</protein>
<sequence>MHALIAEQGSIFLKTLGTDQDTIKVDLPLLIDCTFCAATGMIAYGAVIGKATPTQLMWIMVALVPAFALNQYIVIEQFHILDMGGSNVIHLFGCYYGLAVSFVLSRQRFAHGLEHPKSSSSYLNDVFSMVGTLFLWIFWPSFNGALASVSSAATTGLAVGGHAAAEQFLCVVNTVISLSGACVSTFMTSVLVGGRMNPVHIQNATLAGGVAMGAACTLPMTPAGAMVVGLAAGGLSTLGFEYLTPALNNTIGLRDTCGIHNLHGEEVDWSGQLEM</sequence>
<feature type="domain" description="Ammonium transporter AmtB-like" evidence="7">
    <location>
        <begin position="23"/>
        <end position="264"/>
    </location>
</feature>
<keyword evidence="9" id="KW-1185">Reference proteome</keyword>
<evidence type="ECO:0000256" key="1">
    <source>
        <dbReference type="ARBA" id="ARBA00004141"/>
    </source>
</evidence>
<dbReference type="Proteomes" id="UP000815325">
    <property type="component" value="Unassembled WGS sequence"/>
</dbReference>
<feature type="transmembrane region" description="Helical" evidence="6">
    <location>
        <begin position="126"/>
        <end position="142"/>
    </location>
</feature>
<dbReference type="PANTHER" id="PTHR11730">
    <property type="entry name" value="AMMONIUM TRANSPORTER"/>
    <property type="match status" value="1"/>
</dbReference>
<dbReference type="InterPro" id="IPR029020">
    <property type="entry name" value="Ammonium/urea_transptr"/>
</dbReference>
<keyword evidence="3 6" id="KW-0812">Transmembrane</keyword>
<proteinExistence type="inferred from homology"/>
<feature type="transmembrane region" description="Helical" evidence="6">
    <location>
        <begin position="56"/>
        <end position="75"/>
    </location>
</feature>
<accession>A0ABQ7FYH8</accession>
<comment type="subcellular location">
    <subcellularLocation>
        <location evidence="1">Membrane</location>
        <topology evidence="1">Multi-pass membrane protein</topology>
    </subcellularLocation>
</comment>
<evidence type="ECO:0000256" key="5">
    <source>
        <dbReference type="ARBA" id="ARBA00023136"/>
    </source>
</evidence>
<keyword evidence="5 6" id="KW-0472">Membrane</keyword>
<evidence type="ECO:0000256" key="3">
    <source>
        <dbReference type="ARBA" id="ARBA00022692"/>
    </source>
</evidence>
<organism evidence="8 9">
    <name type="scientific">Dunaliella salina</name>
    <name type="common">Green alga</name>
    <name type="synonym">Protococcus salinus</name>
    <dbReference type="NCBI Taxonomy" id="3046"/>
    <lineage>
        <taxon>Eukaryota</taxon>
        <taxon>Viridiplantae</taxon>
        <taxon>Chlorophyta</taxon>
        <taxon>core chlorophytes</taxon>
        <taxon>Chlorophyceae</taxon>
        <taxon>CS clade</taxon>
        <taxon>Chlamydomonadales</taxon>
        <taxon>Dunaliellaceae</taxon>
        <taxon>Dunaliella</taxon>
    </lineage>
</organism>
<dbReference type="InterPro" id="IPR024041">
    <property type="entry name" value="NH4_transpt_AmtB-like_dom"/>
</dbReference>
<evidence type="ECO:0000259" key="7">
    <source>
        <dbReference type="Pfam" id="PF00909"/>
    </source>
</evidence>
<feature type="transmembrane region" description="Helical" evidence="6">
    <location>
        <begin position="29"/>
        <end position="49"/>
    </location>
</feature>
<evidence type="ECO:0000313" key="9">
    <source>
        <dbReference type="Proteomes" id="UP000815325"/>
    </source>
</evidence>
<evidence type="ECO:0000256" key="2">
    <source>
        <dbReference type="ARBA" id="ARBA00011036"/>
    </source>
</evidence>
<evidence type="ECO:0000256" key="4">
    <source>
        <dbReference type="ARBA" id="ARBA00022989"/>
    </source>
</evidence>
<comment type="similarity">
    <text evidence="2">Belongs to the ammonium transporter (TC 2.A.49) family. Rh subfamily.</text>
</comment>
<evidence type="ECO:0000313" key="8">
    <source>
        <dbReference type="EMBL" id="KAF5827413.1"/>
    </source>
</evidence>
<dbReference type="EMBL" id="MU070511">
    <property type="protein sequence ID" value="KAF5827413.1"/>
    <property type="molecule type" value="Genomic_DNA"/>
</dbReference>
<gene>
    <name evidence="8" type="ORF">DUNSADRAFT_701</name>
</gene>